<protein>
    <submittedName>
        <fullName evidence="1">Uncharacterized protein</fullName>
    </submittedName>
</protein>
<evidence type="ECO:0000313" key="1">
    <source>
        <dbReference type="EMBL" id="KAJ8628551.1"/>
    </source>
</evidence>
<reference evidence="1 2" key="1">
    <citation type="journal article" date="2022" name="Hortic Res">
        <title>A haplotype resolved chromosomal level avocado genome allows analysis of novel avocado genes.</title>
        <authorList>
            <person name="Nath O."/>
            <person name="Fletcher S.J."/>
            <person name="Hayward A."/>
            <person name="Shaw L.M."/>
            <person name="Masouleh A.K."/>
            <person name="Furtado A."/>
            <person name="Henry R.J."/>
            <person name="Mitter N."/>
        </authorList>
    </citation>
    <scope>NUCLEOTIDE SEQUENCE [LARGE SCALE GENOMIC DNA]</scope>
    <source>
        <strain evidence="2">cv. Hass</strain>
    </source>
</reference>
<dbReference type="Proteomes" id="UP001234297">
    <property type="component" value="Chromosome 7"/>
</dbReference>
<gene>
    <name evidence="1" type="ORF">MRB53_021874</name>
</gene>
<name>A0ACC2L5U0_PERAE</name>
<evidence type="ECO:0000313" key="2">
    <source>
        <dbReference type="Proteomes" id="UP001234297"/>
    </source>
</evidence>
<dbReference type="EMBL" id="CM056815">
    <property type="protein sequence ID" value="KAJ8628551.1"/>
    <property type="molecule type" value="Genomic_DNA"/>
</dbReference>
<keyword evidence="2" id="KW-1185">Reference proteome</keyword>
<accession>A0ACC2L5U0</accession>
<comment type="caution">
    <text evidence="1">The sequence shown here is derived from an EMBL/GenBank/DDBJ whole genome shotgun (WGS) entry which is preliminary data.</text>
</comment>
<organism evidence="1 2">
    <name type="scientific">Persea americana</name>
    <name type="common">Avocado</name>
    <dbReference type="NCBI Taxonomy" id="3435"/>
    <lineage>
        <taxon>Eukaryota</taxon>
        <taxon>Viridiplantae</taxon>
        <taxon>Streptophyta</taxon>
        <taxon>Embryophyta</taxon>
        <taxon>Tracheophyta</taxon>
        <taxon>Spermatophyta</taxon>
        <taxon>Magnoliopsida</taxon>
        <taxon>Magnoliidae</taxon>
        <taxon>Laurales</taxon>
        <taxon>Lauraceae</taxon>
        <taxon>Persea</taxon>
    </lineage>
</organism>
<sequence>MLAPIRFALPARSSGLNSRQNDQPNGFAFRILCLSPSPVNPISDLARGPPSINTLAVIESSAIVFWPRYHQQDLPTAFLFLGDAQEADVRQQSREYQGTTVQT</sequence>
<proteinExistence type="predicted"/>